<keyword evidence="3 7" id="KW-0597">Phosphoprotein</keyword>
<evidence type="ECO:0000256" key="6">
    <source>
        <dbReference type="ARBA" id="ARBA00023012"/>
    </source>
</evidence>
<dbReference type="Pfam" id="PF02518">
    <property type="entry name" value="HATPase_c"/>
    <property type="match status" value="1"/>
</dbReference>
<organism evidence="11 12">
    <name type="scientific">Ciceribacter lividus</name>
    <dbReference type="NCBI Taxonomy" id="1197950"/>
    <lineage>
        <taxon>Bacteria</taxon>
        <taxon>Pseudomonadati</taxon>
        <taxon>Pseudomonadota</taxon>
        <taxon>Alphaproteobacteria</taxon>
        <taxon>Hyphomicrobiales</taxon>
        <taxon>Rhizobiaceae</taxon>
        <taxon>Ciceribacter</taxon>
    </lineage>
</organism>
<dbReference type="RefSeq" id="WP_114361167.1">
    <property type="nucleotide sequence ID" value="NZ_QPIX01000001.1"/>
</dbReference>
<dbReference type="InterPro" id="IPR036097">
    <property type="entry name" value="HisK_dim/P_sf"/>
</dbReference>
<dbReference type="GO" id="GO:0000155">
    <property type="term" value="F:phosphorelay sensor kinase activity"/>
    <property type="evidence" value="ECO:0007669"/>
    <property type="project" value="InterPro"/>
</dbReference>
<dbReference type="Gene3D" id="3.30.565.10">
    <property type="entry name" value="Histidine kinase-like ATPase, C-terminal domain"/>
    <property type="match status" value="1"/>
</dbReference>
<dbReference type="InterPro" id="IPR004358">
    <property type="entry name" value="Sig_transdc_His_kin-like_C"/>
</dbReference>
<dbReference type="InterPro" id="IPR003594">
    <property type="entry name" value="HATPase_dom"/>
</dbReference>
<evidence type="ECO:0000256" key="1">
    <source>
        <dbReference type="ARBA" id="ARBA00000085"/>
    </source>
</evidence>
<feature type="domain" description="Response regulatory" evidence="10">
    <location>
        <begin position="922"/>
        <end position="1036"/>
    </location>
</feature>
<evidence type="ECO:0000256" key="3">
    <source>
        <dbReference type="ARBA" id="ARBA00022553"/>
    </source>
</evidence>
<proteinExistence type="predicted"/>
<feature type="transmembrane region" description="Helical" evidence="8">
    <location>
        <begin position="364"/>
        <end position="386"/>
    </location>
</feature>
<evidence type="ECO:0000256" key="2">
    <source>
        <dbReference type="ARBA" id="ARBA00012438"/>
    </source>
</evidence>
<comment type="catalytic activity">
    <reaction evidence="1">
        <text>ATP + protein L-histidine = ADP + protein N-phospho-L-histidine.</text>
        <dbReference type="EC" id="2.7.13.3"/>
    </reaction>
</comment>
<comment type="caution">
    <text evidence="11">The sequence shown here is derived from an EMBL/GenBank/DDBJ whole genome shotgun (WGS) entry which is preliminary data.</text>
</comment>
<feature type="transmembrane region" description="Helical" evidence="8">
    <location>
        <begin position="150"/>
        <end position="168"/>
    </location>
</feature>
<dbReference type="Gene3D" id="1.10.4160.10">
    <property type="entry name" value="Hydantoin permease"/>
    <property type="match status" value="1"/>
</dbReference>
<feature type="transmembrane region" description="Helical" evidence="8">
    <location>
        <begin position="431"/>
        <end position="455"/>
    </location>
</feature>
<dbReference type="InterPro" id="IPR036890">
    <property type="entry name" value="HATPase_C_sf"/>
</dbReference>
<feature type="transmembrane region" description="Helical" evidence="8">
    <location>
        <begin position="74"/>
        <end position="95"/>
    </location>
</feature>
<evidence type="ECO:0000313" key="12">
    <source>
        <dbReference type="Proteomes" id="UP000252582"/>
    </source>
</evidence>
<dbReference type="AlphaFoldDB" id="A0A6I7HQJ4"/>
<keyword evidence="6" id="KW-0902">Two-component regulatory system</keyword>
<feature type="transmembrane region" description="Helical" evidence="8">
    <location>
        <begin position="392"/>
        <end position="410"/>
    </location>
</feature>
<keyword evidence="12" id="KW-1185">Reference proteome</keyword>
<feature type="modified residue" description="4-aspartylphosphate" evidence="7">
    <location>
        <position position="971"/>
    </location>
</feature>
<feature type="domain" description="Histidine kinase" evidence="9">
    <location>
        <begin position="682"/>
        <end position="899"/>
    </location>
</feature>
<dbReference type="Pfam" id="PF00512">
    <property type="entry name" value="HisKA"/>
    <property type="match status" value="1"/>
</dbReference>
<dbReference type="InterPro" id="IPR001789">
    <property type="entry name" value="Sig_transdc_resp-reg_receiver"/>
</dbReference>
<feature type="transmembrane region" description="Helical" evidence="8">
    <location>
        <begin position="611"/>
        <end position="630"/>
    </location>
</feature>
<dbReference type="SUPFAM" id="SSF55874">
    <property type="entry name" value="ATPase domain of HSP90 chaperone/DNA topoisomerase II/histidine kinase"/>
    <property type="match status" value="1"/>
</dbReference>
<feature type="transmembrane region" description="Helical" evidence="8">
    <location>
        <begin position="46"/>
        <end position="68"/>
    </location>
</feature>
<dbReference type="GO" id="GO:0009927">
    <property type="term" value="F:histidine phosphotransfer kinase activity"/>
    <property type="evidence" value="ECO:0007669"/>
    <property type="project" value="TreeGrafter"/>
</dbReference>
<sequence length="1129" mass="122823">MAARQRIIPVRREYNRWVADQTLEDYALRFTAKGARRFSSSRISQTAIGAISFLALEAIGGTITLSYGTTNASLAILAAALVMLLVGVPITRYAIRHGVDIDLLTRGAGFGYIGSTITSLIYASFTFMLFAIEASIMTGALDLAFGVPPWIGYIVSAAVVIPLVTYGVRLISKFQLVTQPFWIVLNILPFVFIAVMDWEKIDLWRAFAGIGHPAAAMGESAPFDLVDFGAASAVILALMPQIGEQVDFLRFLPPEGGRRWHHRIAVFLAGAGWVVLGVPKLLAGSFLAVLTLSTGVPVGEAADPARMYVTAFGYMIPNHTAALLLMAGFVVISQLKINVMNAYAGSLAWSNFFSRLTHSHPGRVVWLVFNVAIALLLMELGIYRLLEETLGIFSIVAMSWLCTVSADLFVNKPLGLAPPGIEFKRAHLHDVNPVGLGTLVASGGLALAAHFGLFGPLMASLATYVTLVAFVIAPLIAWATGGRYYLARKPRQSWKKLAAITCSICEHPFEPEDMAWCPAYAAPICSLCCSLDSRCHDMCKPHARLDAQTAAVARSFLPESVIARLSTRLGRYGLTAIVAITGIGAILTLIAHQVGAASPETAAVVDRTALIVFFVFSVIAGVASWFYVLAHDSRVVAEEESSRQNTLLLKEIAAHRKTDAALQTAKETAEAANRAKSRYVVGLSHELRTPLNAVLGYAQILERDETIPPKRQSAIKVIRRSADHLSGLIDGLLDISKIEAGRLQVYSNELDIQDFLDQITDMFRPQAEAKGLAFVHERARGLPQYVRTDEKRLRQILVNLLSNAIKFTDRGSVTFKVDYRSQVATFTVSDTGRGIAEKELTRIFEPFQRGEADNVRPLPGLGLGLTITKLLTNTLGGEIGVSSERDRGSTFRVRLMLSAVDRPNTAPAPERKIVSYTGPRRTIVVVDDNEDHRDLMREVLAPLDFVVLTAAGGPECLTLTEGVKADLFLVDISMPGMNGWQLVERLREAGQTAPILMLSANIGDGSISNGGSDAHNDTIAKPVDVRRLRDKLAKYLGLDWTYADEQVATKRAEAPARPKPPAAGHVDELVRLGEIGYIRGIEAKLAEIGANPDHLAFTEALRVHVQSFDIPGYLALLKTYETERAEIRG</sequence>
<dbReference type="SMART" id="SM00387">
    <property type="entry name" value="HATPase_c"/>
    <property type="match status" value="1"/>
</dbReference>
<dbReference type="PANTHER" id="PTHR43047:SF72">
    <property type="entry name" value="OSMOSENSING HISTIDINE PROTEIN KINASE SLN1"/>
    <property type="match status" value="1"/>
</dbReference>
<dbReference type="PANTHER" id="PTHR43047">
    <property type="entry name" value="TWO-COMPONENT HISTIDINE PROTEIN KINASE"/>
    <property type="match status" value="1"/>
</dbReference>
<keyword evidence="8" id="KW-0472">Membrane</keyword>
<evidence type="ECO:0000313" key="11">
    <source>
        <dbReference type="EMBL" id="RCW28034.1"/>
    </source>
</evidence>
<dbReference type="FunFam" id="3.30.565.10:FF:000010">
    <property type="entry name" value="Sensor histidine kinase RcsC"/>
    <property type="match status" value="1"/>
</dbReference>
<gene>
    <name evidence="11" type="ORF">DFR48_10142</name>
</gene>
<evidence type="ECO:0000256" key="7">
    <source>
        <dbReference type="PROSITE-ProRule" id="PRU00169"/>
    </source>
</evidence>
<feature type="transmembrane region" description="Helical" evidence="8">
    <location>
        <begin position="572"/>
        <end position="591"/>
    </location>
</feature>
<reference evidence="11 12" key="1">
    <citation type="submission" date="2018-07" db="EMBL/GenBank/DDBJ databases">
        <title>Genomic Encyclopedia of Type Strains, Phase IV (KMG-IV): sequencing the most valuable type-strain genomes for metagenomic binning, comparative biology and taxonomic classification.</title>
        <authorList>
            <person name="Goeker M."/>
        </authorList>
    </citation>
    <scope>NUCLEOTIDE SEQUENCE [LARGE SCALE GENOMIC DNA]</scope>
    <source>
        <strain evidence="11 12">DSM 25528</strain>
    </source>
</reference>
<dbReference type="SMART" id="SM00448">
    <property type="entry name" value="REC"/>
    <property type="match status" value="1"/>
</dbReference>
<accession>A0A6I7HQJ4</accession>
<feature type="transmembrane region" description="Helical" evidence="8">
    <location>
        <begin position="461"/>
        <end position="486"/>
    </location>
</feature>
<dbReference type="Gene3D" id="1.10.287.130">
    <property type="match status" value="1"/>
</dbReference>
<name>A0A6I7HQJ4_9HYPH</name>
<dbReference type="PROSITE" id="PS50110">
    <property type="entry name" value="RESPONSE_REGULATORY"/>
    <property type="match status" value="1"/>
</dbReference>
<feature type="transmembrane region" description="Helical" evidence="8">
    <location>
        <begin position="180"/>
        <end position="198"/>
    </location>
</feature>
<dbReference type="EMBL" id="QPIX01000001">
    <property type="protein sequence ID" value="RCW28034.1"/>
    <property type="molecule type" value="Genomic_DNA"/>
</dbReference>
<evidence type="ECO:0000256" key="5">
    <source>
        <dbReference type="ARBA" id="ARBA00022777"/>
    </source>
</evidence>
<dbReference type="CDD" id="cd16922">
    <property type="entry name" value="HATPase_EvgS-ArcB-TorS-like"/>
    <property type="match status" value="1"/>
</dbReference>
<dbReference type="Gene3D" id="3.40.50.2300">
    <property type="match status" value="1"/>
</dbReference>
<dbReference type="CDD" id="cd00156">
    <property type="entry name" value="REC"/>
    <property type="match status" value="1"/>
</dbReference>
<evidence type="ECO:0000256" key="4">
    <source>
        <dbReference type="ARBA" id="ARBA00022679"/>
    </source>
</evidence>
<evidence type="ECO:0000256" key="8">
    <source>
        <dbReference type="SAM" id="Phobius"/>
    </source>
</evidence>
<dbReference type="CDD" id="cd00082">
    <property type="entry name" value="HisKA"/>
    <property type="match status" value="1"/>
</dbReference>
<dbReference type="InterPro" id="IPR005467">
    <property type="entry name" value="His_kinase_dom"/>
</dbReference>
<dbReference type="GO" id="GO:0005886">
    <property type="term" value="C:plasma membrane"/>
    <property type="evidence" value="ECO:0007669"/>
    <property type="project" value="TreeGrafter"/>
</dbReference>
<evidence type="ECO:0000259" key="10">
    <source>
        <dbReference type="PROSITE" id="PS50110"/>
    </source>
</evidence>
<dbReference type="Proteomes" id="UP000252582">
    <property type="component" value="Unassembled WGS sequence"/>
</dbReference>
<dbReference type="PROSITE" id="PS50109">
    <property type="entry name" value="HIS_KIN"/>
    <property type="match status" value="1"/>
</dbReference>
<dbReference type="PRINTS" id="PR00344">
    <property type="entry name" value="BCTRLSENSOR"/>
</dbReference>
<keyword evidence="5 11" id="KW-0418">Kinase</keyword>
<dbReference type="EC" id="2.7.13.3" evidence="2"/>
<dbReference type="SMART" id="SM00388">
    <property type="entry name" value="HisKA"/>
    <property type="match status" value="1"/>
</dbReference>
<keyword evidence="4" id="KW-0808">Transferase</keyword>
<feature type="transmembrane region" description="Helical" evidence="8">
    <location>
        <begin position="311"/>
        <end position="332"/>
    </location>
</feature>
<dbReference type="Pfam" id="PF00072">
    <property type="entry name" value="Response_reg"/>
    <property type="match status" value="1"/>
</dbReference>
<dbReference type="SUPFAM" id="SSF52172">
    <property type="entry name" value="CheY-like"/>
    <property type="match status" value="1"/>
</dbReference>
<keyword evidence="8" id="KW-1133">Transmembrane helix</keyword>
<dbReference type="SUPFAM" id="SSF47384">
    <property type="entry name" value="Homodimeric domain of signal transducing histidine kinase"/>
    <property type="match status" value="1"/>
</dbReference>
<dbReference type="InterPro" id="IPR003661">
    <property type="entry name" value="HisK_dim/P_dom"/>
</dbReference>
<feature type="transmembrane region" description="Helical" evidence="8">
    <location>
        <begin position="264"/>
        <end position="291"/>
    </location>
</feature>
<keyword evidence="8" id="KW-0812">Transmembrane</keyword>
<dbReference type="InterPro" id="IPR011006">
    <property type="entry name" value="CheY-like_superfamily"/>
</dbReference>
<protein>
    <recommendedName>
        <fullName evidence="2">histidine kinase</fullName>
        <ecNumber evidence="2">2.7.13.3</ecNumber>
    </recommendedName>
</protein>
<evidence type="ECO:0000259" key="9">
    <source>
        <dbReference type="PROSITE" id="PS50109"/>
    </source>
</evidence>
<feature type="transmembrane region" description="Helical" evidence="8">
    <location>
        <begin position="107"/>
        <end position="130"/>
    </location>
</feature>